<gene>
    <name evidence="1" type="ORF">SAMN04487909_11626</name>
</gene>
<accession>A0A1G8SZL2</accession>
<evidence type="ECO:0000313" key="2">
    <source>
        <dbReference type="Proteomes" id="UP000182836"/>
    </source>
</evidence>
<proteinExistence type="predicted"/>
<dbReference type="RefSeq" id="WP_158502471.1">
    <property type="nucleotide sequence ID" value="NZ_BJOA01000238.1"/>
</dbReference>
<name>A0A1G8SZL2_ANEMI</name>
<dbReference type="AlphaFoldDB" id="A0A1G8SZL2"/>
<evidence type="ECO:0000313" key="1">
    <source>
        <dbReference type="EMBL" id="SDJ34719.1"/>
    </source>
</evidence>
<dbReference type="EMBL" id="FNED01000016">
    <property type="protein sequence ID" value="SDJ34719.1"/>
    <property type="molecule type" value="Genomic_DNA"/>
</dbReference>
<evidence type="ECO:0008006" key="3">
    <source>
        <dbReference type="Google" id="ProtNLM"/>
    </source>
</evidence>
<protein>
    <recommendedName>
        <fullName evidence="3">SpoVT-AbrB domain-containing protein</fullName>
    </recommendedName>
</protein>
<dbReference type="GeneID" id="43759384"/>
<sequence>MKEIHRCIIQVDKNGRISLPEEIAKNIHSNLLDFEVNGYKLSAKEPELDYIFIMG</sequence>
<dbReference type="Proteomes" id="UP000182836">
    <property type="component" value="Unassembled WGS sequence"/>
</dbReference>
<reference evidence="1 2" key="1">
    <citation type="submission" date="2016-10" db="EMBL/GenBank/DDBJ databases">
        <authorList>
            <person name="de Groot N.N."/>
        </authorList>
    </citation>
    <scope>NUCLEOTIDE SEQUENCE [LARGE SCALE GENOMIC DNA]</scope>
    <source>
        <strain evidence="1 2">DSM 2895</strain>
    </source>
</reference>
<organism evidence="1 2">
    <name type="scientific">Aneurinibacillus migulanus</name>
    <name type="common">Bacillus migulanus</name>
    <dbReference type="NCBI Taxonomy" id="47500"/>
    <lineage>
        <taxon>Bacteria</taxon>
        <taxon>Bacillati</taxon>
        <taxon>Bacillota</taxon>
        <taxon>Bacilli</taxon>
        <taxon>Bacillales</taxon>
        <taxon>Paenibacillaceae</taxon>
        <taxon>Aneurinibacillus group</taxon>
        <taxon>Aneurinibacillus</taxon>
    </lineage>
</organism>